<sequence>LDRFPLNPVSDRCLPGMLDNNSVHRLADPNRFGVLDTSTTPLKRLRHT</sequence>
<accession>A0A183BA40</accession>
<dbReference type="WBParaSite" id="ECPE_0001611701-mRNA-1">
    <property type="protein sequence ID" value="ECPE_0001611701-mRNA-1"/>
    <property type="gene ID" value="ECPE_0001611701"/>
</dbReference>
<organism evidence="1">
    <name type="scientific">Echinostoma caproni</name>
    <dbReference type="NCBI Taxonomy" id="27848"/>
    <lineage>
        <taxon>Eukaryota</taxon>
        <taxon>Metazoa</taxon>
        <taxon>Spiralia</taxon>
        <taxon>Lophotrochozoa</taxon>
        <taxon>Platyhelminthes</taxon>
        <taxon>Trematoda</taxon>
        <taxon>Digenea</taxon>
        <taxon>Plagiorchiida</taxon>
        <taxon>Echinostomata</taxon>
        <taxon>Echinostomatoidea</taxon>
        <taxon>Echinostomatidae</taxon>
        <taxon>Echinostoma</taxon>
    </lineage>
</organism>
<dbReference type="AlphaFoldDB" id="A0A183BA40"/>
<evidence type="ECO:0000313" key="1">
    <source>
        <dbReference type="WBParaSite" id="ECPE_0001611701-mRNA-1"/>
    </source>
</evidence>
<reference evidence="1" key="1">
    <citation type="submission" date="2016-06" db="UniProtKB">
        <authorList>
            <consortium name="WormBaseParasite"/>
        </authorList>
    </citation>
    <scope>IDENTIFICATION</scope>
</reference>
<proteinExistence type="predicted"/>
<name>A0A183BA40_9TREM</name>
<protein>
    <submittedName>
        <fullName evidence="1">IS481 family transposase</fullName>
    </submittedName>
</protein>